<accession>A0ABS5QMD9</accession>
<evidence type="ECO:0000313" key="3">
    <source>
        <dbReference type="Proteomes" id="UP000680365"/>
    </source>
</evidence>
<keyword evidence="1" id="KW-1133">Transmembrane helix</keyword>
<dbReference type="Proteomes" id="UP000680365">
    <property type="component" value="Unassembled WGS sequence"/>
</dbReference>
<feature type="non-terminal residue" evidence="2">
    <location>
        <position position="1"/>
    </location>
</feature>
<protein>
    <submittedName>
        <fullName evidence="2">Uncharacterized protein</fullName>
    </submittedName>
</protein>
<sequence length="253" mass="29561">RIYGENTKSYTVGEKVILYYFSYSGKDFVLEKESSGTQKEVGIYQRKHVNLNKYKKINVDNVNYIDNDIYNIIIFFILPIILSTLFVSFCLNFFIVQKRYLDADLNNGIYKINFNNTNKLKLFDGQITHTYDGKQDKFKEIKGIKFSIKTEKDRQILNEFKKNINKIKSFDNINYILGNNLGKNIGNNDIGNNNTSNNNIGSINTIFKKTNEELNSKKLDNIIGNIHIGNKKYEYSEDILKKYLIDNIKIYNK</sequence>
<gene>
    <name evidence="2" type="ORF">VAMP_41n159</name>
</gene>
<proteinExistence type="predicted"/>
<keyword evidence="3" id="KW-1185">Reference proteome</keyword>
<evidence type="ECO:0000256" key="1">
    <source>
        <dbReference type="SAM" id="Phobius"/>
    </source>
</evidence>
<comment type="caution">
    <text evidence="2">The sequence shown here is derived from an EMBL/GenBank/DDBJ whole genome shotgun (WGS) entry which is preliminary data.</text>
</comment>
<name>A0ABS5QMD9_9BACT</name>
<keyword evidence="1" id="KW-0472">Membrane</keyword>
<reference evidence="2 3" key="1">
    <citation type="journal article" date="2021" name="Nat. Commun.">
        <title>Reductive evolution and unique predatory mode in the CPR bacterium Vampirococcus lugosii.</title>
        <authorList>
            <person name="Moreira D."/>
            <person name="Zivanovic Y."/>
            <person name="Lopez-Archilla A.I."/>
            <person name="Iniesto M."/>
            <person name="Lopez-Garcia P."/>
        </authorList>
    </citation>
    <scope>NUCLEOTIDE SEQUENCE [LARGE SCALE GENOMIC DNA]</scope>
    <source>
        <strain evidence="2">Chiprana</strain>
    </source>
</reference>
<keyword evidence="1" id="KW-0812">Transmembrane</keyword>
<feature type="transmembrane region" description="Helical" evidence="1">
    <location>
        <begin position="69"/>
        <end position="95"/>
    </location>
</feature>
<dbReference type="EMBL" id="JAEDAM010000023">
    <property type="protein sequence ID" value="MBS8121928.1"/>
    <property type="molecule type" value="Genomic_DNA"/>
</dbReference>
<organism evidence="2 3">
    <name type="scientific">Candidatus Vampirococcus lugosii</name>
    <dbReference type="NCBI Taxonomy" id="2789015"/>
    <lineage>
        <taxon>Bacteria</taxon>
        <taxon>Candidatus Absconditibacteriota</taxon>
        <taxon>Vampirococcus</taxon>
    </lineage>
</organism>
<evidence type="ECO:0000313" key="2">
    <source>
        <dbReference type="EMBL" id="MBS8121928.1"/>
    </source>
</evidence>